<dbReference type="Proteomes" id="UP000247476">
    <property type="component" value="Unassembled WGS sequence"/>
</dbReference>
<proteinExistence type="predicted"/>
<dbReference type="EMBL" id="QJVJ01000004">
    <property type="protein sequence ID" value="PYI54819.1"/>
    <property type="molecule type" value="Genomic_DNA"/>
</dbReference>
<dbReference type="SUPFAM" id="SSF53062">
    <property type="entry name" value="PTS system fructose IIA component-like"/>
    <property type="match status" value="1"/>
</dbReference>
<evidence type="ECO:0000313" key="2">
    <source>
        <dbReference type="Proteomes" id="UP000247476"/>
    </source>
</evidence>
<dbReference type="AlphaFoldDB" id="A0A2V5K614"/>
<sequence>MNMAPIRKRNMVVVVVTLAELKRSFLIDLIGGTVCYVLLRRALHHESIAVLGSMAGPLAIKMALRLSKRAPGRKAPVFVGSARKESGLS</sequence>
<evidence type="ECO:0000313" key="1">
    <source>
        <dbReference type="EMBL" id="PYI54819.1"/>
    </source>
</evidence>
<gene>
    <name evidence="1" type="ORF">DLM86_09700</name>
</gene>
<dbReference type="GO" id="GO:0009401">
    <property type="term" value="P:phosphoenolpyruvate-dependent sugar phosphotransferase system"/>
    <property type="evidence" value="ECO:0007669"/>
    <property type="project" value="InterPro"/>
</dbReference>
<organism evidence="1 2">
    <name type="scientific">Paenibacillus flagellatus</name>
    <dbReference type="NCBI Taxonomy" id="2211139"/>
    <lineage>
        <taxon>Bacteria</taxon>
        <taxon>Bacillati</taxon>
        <taxon>Bacillota</taxon>
        <taxon>Bacilli</taxon>
        <taxon>Bacillales</taxon>
        <taxon>Paenibacillaceae</taxon>
        <taxon>Paenibacillus</taxon>
    </lineage>
</organism>
<accession>A0A2V5K614</accession>
<keyword evidence="2" id="KW-1185">Reference proteome</keyword>
<dbReference type="GO" id="GO:0016020">
    <property type="term" value="C:membrane"/>
    <property type="evidence" value="ECO:0007669"/>
    <property type="project" value="InterPro"/>
</dbReference>
<comment type="caution">
    <text evidence="1">The sequence shown here is derived from an EMBL/GenBank/DDBJ whole genome shotgun (WGS) entry which is preliminary data.</text>
</comment>
<name>A0A2V5K614_9BACL</name>
<reference evidence="1 2" key="1">
    <citation type="submission" date="2018-05" db="EMBL/GenBank/DDBJ databases">
        <title>Paenibacillus flagellatus sp. nov., isolated from selenium mineral soil.</title>
        <authorList>
            <person name="Dai X."/>
        </authorList>
    </citation>
    <scope>NUCLEOTIDE SEQUENCE [LARGE SCALE GENOMIC DNA]</scope>
    <source>
        <strain evidence="1 2">DXL2</strain>
    </source>
</reference>
<dbReference type="InterPro" id="IPR036662">
    <property type="entry name" value="PTS_EIIA_man-typ_sf"/>
</dbReference>
<protein>
    <submittedName>
        <fullName evidence="1">Uncharacterized protein</fullName>
    </submittedName>
</protein>